<comment type="caution">
    <text evidence="6">The sequence shown here is derived from an EMBL/GenBank/DDBJ whole genome shotgun (WGS) entry which is preliminary data.</text>
</comment>
<dbReference type="Proteomes" id="UP000010988">
    <property type="component" value="Unassembled WGS sequence"/>
</dbReference>
<accession>L7KSP2</accession>
<dbReference type="GO" id="GO:0003700">
    <property type="term" value="F:DNA-binding transcription factor activity"/>
    <property type="evidence" value="ECO:0007669"/>
    <property type="project" value="TreeGrafter"/>
</dbReference>
<keyword evidence="2" id="KW-0238">DNA-binding</keyword>
<dbReference type="InterPro" id="IPR029016">
    <property type="entry name" value="GAF-like_dom_sf"/>
</dbReference>
<feature type="domain" description="HTH iclR-type" evidence="4">
    <location>
        <begin position="22"/>
        <end position="82"/>
    </location>
</feature>
<dbReference type="PANTHER" id="PTHR30136:SF35">
    <property type="entry name" value="HTH-TYPE TRANSCRIPTIONAL REGULATOR RV1719"/>
    <property type="match status" value="1"/>
</dbReference>
<feature type="domain" description="IclR-ED" evidence="5">
    <location>
        <begin position="83"/>
        <end position="264"/>
    </location>
</feature>
<dbReference type="InterPro" id="IPR005471">
    <property type="entry name" value="Tscrpt_reg_IclR_N"/>
</dbReference>
<dbReference type="SMART" id="SM00346">
    <property type="entry name" value="HTH_ICLR"/>
    <property type="match status" value="1"/>
</dbReference>
<evidence type="ECO:0000256" key="3">
    <source>
        <dbReference type="ARBA" id="ARBA00023163"/>
    </source>
</evidence>
<dbReference type="GO" id="GO:0045892">
    <property type="term" value="P:negative regulation of DNA-templated transcription"/>
    <property type="evidence" value="ECO:0007669"/>
    <property type="project" value="TreeGrafter"/>
</dbReference>
<dbReference type="RefSeq" id="WP_005179064.1">
    <property type="nucleotide sequence ID" value="NZ_BANR01000029.1"/>
</dbReference>
<dbReference type="PROSITE" id="PS51078">
    <property type="entry name" value="ICLR_ED"/>
    <property type="match status" value="1"/>
</dbReference>
<dbReference type="EMBL" id="BANR01000029">
    <property type="protein sequence ID" value="GAC50743.1"/>
    <property type="molecule type" value="Genomic_DNA"/>
</dbReference>
<dbReference type="Gene3D" id="1.10.10.10">
    <property type="entry name" value="Winged helix-like DNA-binding domain superfamily/Winged helix DNA-binding domain"/>
    <property type="match status" value="1"/>
</dbReference>
<dbReference type="InterPro" id="IPR050707">
    <property type="entry name" value="HTH_MetabolicPath_Reg"/>
</dbReference>
<dbReference type="Pfam" id="PF09339">
    <property type="entry name" value="HTH_IclR"/>
    <property type="match status" value="1"/>
</dbReference>
<name>L7KSP2_9ACTN</name>
<dbReference type="InterPro" id="IPR036390">
    <property type="entry name" value="WH_DNA-bd_sf"/>
</dbReference>
<dbReference type="InterPro" id="IPR036388">
    <property type="entry name" value="WH-like_DNA-bd_sf"/>
</dbReference>
<reference evidence="6 7" key="1">
    <citation type="submission" date="2012-12" db="EMBL/GenBank/DDBJ databases">
        <title>Whole genome shotgun sequence of Gordonia aichiensis NBRC 108223.</title>
        <authorList>
            <person name="Isaki-Nakamura S."/>
            <person name="Hosoyama A."/>
            <person name="Tsuchikane K."/>
            <person name="Ando Y."/>
            <person name="Baba S."/>
            <person name="Ohji S."/>
            <person name="Hamada M."/>
            <person name="Tamura T."/>
            <person name="Yamazoe A."/>
            <person name="Yamazaki S."/>
            <person name="Fujita N."/>
        </authorList>
    </citation>
    <scope>NUCLEOTIDE SEQUENCE [LARGE SCALE GENOMIC DNA]</scope>
    <source>
        <strain evidence="6 7">NBRC 108223</strain>
    </source>
</reference>
<dbReference type="Gene3D" id="3.30.450.40">
    <property type="match status" value="1"/>
</dbReference>
<evidence type="ECO:0000256" key="2">
    <source>
        <dbReference type="ARBA" id="ARBA00023125"/>
    </source>
</evidence>
<evidence type="ECO:0000313" key="6">
    <source>
        <dbReference type="EMBL" id="GAC50743.1"/>
    </source>
</evidence>
<dbReference type="Pfam" id="PF01614">
    <property type="entry name" value="IclR_C"/>
    <property type="match status" value="1"/>
</dbReference>
<dbReference type="PROSITE" id="PS51077">
    <property type="entry name" value="HTH_ICLR"/>
    <property type="match status" value="1"/>
</dbReference>
<dbReference type="AlphaFoldDB" id="L7KSP2"/>
<keyword evidence="3" id="KW-0804">Transcription</keyword>
<evidence type="ECO:0000259" key="5">
    <source>
        <dbReference type="PROSITE" id="PS51078"/>
    </source>
</evidence>
<dbReference type="SUPFAM" id="SSF55781">
    <property type="entry name" value="GAF domain-like"/>
    <property type="match status" value="1"/>
</dbReference>
<dbReference type="SUPFAM" id="SSF46785">
    <property type="entry name" value="Winged helix' DNA-binding domain"/>
    <property type="match status" value="1"/>
</dbReference>
<evidence type="ECO:0000259" key="4">
    <source>
        <dbReference type="PROSITE" id="PS51077"/>
    </source>
</evidence>
<keyword evidence="1" id="KW-0805">Transcription regulation</keyword>
<dbReference type="PANTHER" id="PTHR30136">
    <property type="entry name" value="HELIX-TURN-HELIX TRANSCRIPTIONAL REGULATOR, ICLR FAMILY"/>
    <property type="match status" value="1"/>
</dbReference>
<gene>
    <name evidence="6" type="ORF">GOACH_29_00310</name>
</gene>
<dbReference type="eggNOG" id="COG1414">
    <property type="taxonomic scope" value="Bacteria"/>
</dbReference>
<dbReference type="GO" id="GO:0003677">
    <property type="term" value="F:DNA binding"/>
    <property type="evidence" value="ECO:0007669"/>
    <property type="project" value="UniProtKB-KW"/>
</dbReference>
<protein>
    <submittedName>
        <fullName evidence="6">Putative IclR family transcriptional regulator</fullName>
    </submittedName>
</protein>
<evidence type="ECO:0000313" key="7">
    <source>
        <dbReference type="Proteomes" id="UP000010988"/>
    </source>
</evidence>
<evidence type="ECO:0000256" key="1">
    <source>
        <dbReference type="ARBA" id="ARBA00023015"/>
    </source>
</evidence>
<sequence>MAVAPTINANVGAPDATADYPLSVLGKAHLLLAAFSTGPATMGLTELSRRSGVPKASAHRLAMELATLGLLARTPDGYQLGWRIFELGQLVPGPANLRSIARPALMDLRASTRGVAHLAVPQGTECVYLERFAGRREMRLLASVEYRVPMPTTASGRLFLSYAEPPALADLDHQALTKFGVHTRSELAVRLASIRERRFSEENQTCVSGFKTIAVPVFYPGPEQVVAAISITMMAERRDDQQVLHALWAAATDITHGLRRTSGWSNM</sequence>
<dbReference type="InterPro" id="IPR014757">
    <property type="entry name" value="Tscrpt_reg_IclR_C"/>
</dbReference>
<keyword evidence="7" id="KW-1185">Reference proteome</keyword>
<dbReference type="STRING" id="1220583.GOACH_29_00310"/>
<proteinExistence type="predicted"/>
<organism evidence="6 7">
    <name type="scientific">Gordonia aichiensis NBRC 108223</name>
    <dbReference type="NCBI Taxonomy" id="1220583"/>
    <lineage>
        <taxon>Bacteria</taxon>
        <taxon>Bacillati</taxon>
        <taxon>Actinomycetota</taxon>
        <taxon>Actinomycetes</taxon>
        <taxon>Mycobacteriales</taxon>
        <taxon>Gordoniaceae</taxon>
        <taxon>Gordonia</taxon>
    </lineage>
</organism>